<sequence>MAEHATENTKASEPARDFNEELRASSIALCILNIQQQRLQRSINVMPLMRYLTTRPLNSAASQQLCNLYELVTSFDSSLLELGLSIHRSNKAHAELMTGWKRLLGTIVEGWKRGDLLNTANTPVHIKHFSEANRDVSGPHILIRDDFTLDSAWPGVKNYIHPSAGTGRDGVEQFINQAISAEMAFKKITIEIESQFARMPKGHLDHIHETVPASRGPYRALPLGGCTTIPSSIWQHVLGNPMLIKFLANSGNPLVVFQCVQDWMENGDEAVLPKMLAGLVQQEFQRVCGPNLAATTGLMMELQARWMRGPKGLPYKPEVNEGQPVTEAQNSGNDKGKDEAPRPKKFKEETATTTTKDDTVDEPAFPPQAWPNKTKVGRSPLALHVLNAADSREDLKSEADRSNSHPSPTSDSENRPPSRSRIPQPVKRHSGVESPAC</sequence>
<feature type="compositionally biased region" description="Basic and acidic residues" evidence="1">
    <location>
        <begin position="334"/>
        <end position="358"/>
    </location>
</feature>
<keyword evidence="5" id="KW-1185">Reference proteome</keyword>
<reference evidence="3" key="1">
    <citation type="submission" date="2016-04" db="EMBL/GenBank/DDBJ databases">
        <authorList>
            <person name="Nguyen H.D."/>
            <person name="Kesanakurti P."/>
            <person name="Cullis J."/>
            <person name="Levesque C.A."/>
            <person name="Hambleton S."/>
        </authorList>
    </citation>
    <scope>NUCLEOTIDE SEQUENCE</scope>
    <source>
        <strain evidence="3">DAOMC 238032</strain>
    </source>
</reference>
<comment type="caution">
    <text evidence="3">The sequence shown here is derived from an EMBL/GenBank/DDBJ whole genome shotgun (WGS) entry which is preliminary data.</text>
</comment>
<dbReference type="EMBL" id="LWDD02000124">
    <property type="protein sequence ID" value="KAE8263666.1"/>
    <property type="molecule type" value="Genomic_DNA"/>
</dbReference>
<accession>A0A177UJB6</accession>
<feature type="region of interest" description="Disordered" evidence="1">
    <location>
        <begin position="313"/>
        <end position="437"/>
    </location>
</feature>
<name>A0A177UJB6_9BASI</name>
<dbReference type="Proteomes" id="UP000836402">
    <property type="component" value="Unassembled WGS sequence"/>
</dbReference>
<dbReference type="EMBL" id="CAJHJG010005107">
    <property type="protein sequence ID" value="CAD6947601.1"/>
    <property type="molecule type" value="Genomic_DNA"/>
</dbReference>
<organism evidence="3 4">
    <name type="scientific">Tilletia caries</name>
    <name type="common">wheat bunt fungus</name>
    <dbReference type="NCBI Taxonomy" id="13290"/>
    <lineage>
        <taxon>Eukaryota</taxon>
        <taxon>Fungi</taxon>
        <taxon>Dikarya</taxon>
        <taxon>Basidiomycota</taxon>
        <taxon>Ustilaginomycotina</taxon>
        <taxon>Exobasidiomycetes</taxon>
        <taxon>Tilletiales</taxon>
        <taxon>Tilletiaceae</taxon>
        <taxon>Tilletia</taxon>
    </lineage>
</organism>
<reference evidence="3" key="2">
    <citation type="journal article" date="2019" name="IMA Fungus">
        <title>Genome sequencing and comparison of five Tilletia species to identify candidate genes for the detection of regulated species infecting wheat.</title>
        <authorList>
            <person name="Nguyen H.D.T."/>
            <person name="Sultana T."/>
            <person name="Kesanakurti P."/>
            <person name="Hambleton S."/>
        </authorList>
    </citation>
    <scope>NUCLEOTIDE SEQUENCE</scope>
    <source>
        <strain evidence="3">DAOMC 238032</strain>
    </source>
</reference>
<dbReference type="Proteomes" id="UP000077671">
    <property type="component" value="Unassembled WGS sequence"/>
</dbReference>
<evidence type="ECO:0000313" key="3">
    <source>
        <dbReference type="EMBL" id="KAE8263666.1"/>
    </source>
</evidence>
<protein>
    <submittedName>
        <fullName evidence="3">Uncharacterized protein</fullName>
    </submittedName>
</protein>
<proteinExistence type="predicted"/>
<evidence type="ECO:0000256" key="1">
    <source>
        <dbReference type="SAM" id="MobiDB-lite"/>
    </source>
</evidence>
<evidence type="ECO:0000313" key="5">
    <source>
        <dbReference type="Proteomes" id="UP000836402"/>
    </source>
</evidence>
<feature type="compositionally biased region" description="Polar residues" evidence="1">
    <location>
        <begin position="404"/>
        <end position="417"/>
    </location>
</feature>
<gene>
    <name evidence="3" type="ORF">A4X03_0g1516</name>
    <name evidence="2" type="ORF">JKIAZH3_G5044</name>
</gene>
<evidence type="ECO:0000313" key="2">
    <source>
        <dbReference type="EMBL" id="CAD6947601.1"/>
    </source>
</evidence>
<reference evidence="2" key="3">
    <citation type="submission" date="2020-10" db="EMBL/GenBank/DDBJ databases">
        <authorList>
            <person name="Sedaghatjoo S."/>
        </authorList>
    </citation>
    <scope>NUCLEOTIDE SEQUENCE</scope>
    <source>
        <strain evidence="2">AZH3</strain>
    </source>
</reference>
<feature type="compositionally biased region" description="Basic and acidic residues" evidence="1">
    <location>
        <begin position="390"/>
        <end position="403"/>
    </location>
</feature>
<dbReference type="AlphaFoldDB" id="A0A177UJB6"/>
<evidence type="ECO:0000313" key="4">
    <source>
        <dbReference type="Proteomes" id="UP000077671"/>
    </source>
</evidence>